<reference evidence="3 4" key="1">
    <citation type="submission" date="2023-07" db="EMBL/GenBank/DDBJ databases">
        <title>Sequencing the genomes of 1000 actinobacteria strains.</title>
        <authorList>
            <person name="Klenk H.-P."/>
        </authorList>
    </citation>
    <scope>NUCLEOTIDE SEQUENCE [LARGE SCALE GENOMIC DNA]</scope>
    <source>
        <strain evidence="3 4">DSM 44709</strain>
    </source>
</reference>
<feature type="region of interest" description="Disordered" evidence="1">
    <location>
        <begin position="1"/>
        <end position="206"/>
    </location>
</feature>
<comment type="caution">
    <text evidence="3">The sequence shown here is derived from an EMBL/GenBank/DDBJ whole genome shotgun (WGS) entry which is preliminary data.</text>
</comment>
<dbReference type="Proteomes" id="UP001240236">
    <property type="component" value="Unassembled WGS sequence"/>
</dbReference>
<feature type="compositionally biased region" description="Low complexity" evidence="1">
    <location>
        <begin position="165"/>
        <end position="182"/>
    </location>
</feature>
<organism evidence="3 4">
    <name type="scientific">Catenuloplanes indicus</name>
    <dbReference type="NCBI Taxonomy" id="137267"/>
    <lineage>
        <taxon>Bacteria</taxon>
        <taxon>Bacillati</taxon>
        <taxon>Actinomycetota</taxon>
        <taxon>Actinomycetes</taxon>
        <taxon>Micromonosporales</taxon>
        <taxon>Micromonosporaceae</taxon>
        <taxon>Catenuloplanes</taxon>
    </lineage>
</organism>
<dbReference type="AlphaFoldDB" id="A0AAE3W440"/>
<feature type="compositionally biased region" description="Low complexity" evidence="1">
    <location>
        <begin position="91"/>
        <end position="113"/>
    </location>
</feature>
<accession>A0AAE3W440</accession>
<dbReference type="EMBL" id="JAUSUZ010000001">
    <property type="protein sequence ID" value="MDQ0369084.1"/>
    <property type="molecule type" value="Genomic_DNA"/>
</dbReference>
<evidence type="ECO:0000256" key="1">
    <source>
        <dbReference type="SAM" id="MobiDB-lite"/>
    </source>
</evidence>
<proteinExistence type="predicted"/>
<name>A0AAE3W440_9ACTN</name>
<feature type="compositionally biased region" description="Basic and acidic residues" evidence="1">
    <location>
        <begin position="59"/>
        <end position="84"/>
    </location>
</feature>
<keyword evidence="2" id="KW-0472">Membrane</keyword>
<feature type="compositionally biased region" description="Basic and acidic residues" evidence="1">
    <location>
        <begin position="132"/>
        <end position="143"/>
    </location>
</feature>
<keyword evidence="4" id="KW-1185">Reference proteome</keyword>
<keyword evidence="2" id="KW-1133">Transmembrane helix</keyword>
<sequence>MDGRRFADEPEPQWYGDWRTPAADEPADDPRAATRPRRASDPLTDPTGYSDHWNVPRTRTPETPDPAEPRSRYGQERGYEHDAVTGRGLEALPVVTPASAAPAAPEFTAPADPLGTPDANRTAAYPLTGDIPRFRTEALDRAALRRPPTSPAPASPDPASPDPTSPAAATPGTPLIPAATTPPAAPAFIPPAGEPAYTDPPYRTAPAEHPYSPAAGDAPYPAPVGERVYTTRRPILAVPIGLVALLLEIPALRLLLDGFTGGTAAVGNLVSGLALALSLPLTGVGLYALLTTGRAADHRTWWRPPLAYLPLGIVLLLAAAIAAR</sequence>
<feature type="compositionally biased region" description="Pro residues" evidence="1">
    <location>
        <begin position="148"/>
        <end position="164"/>
    </location>
</feature>
<dbReference type="RefSeq" id="WP_307244059.1">
    <property type="nucleotide sequence ID" value="NZ_JAUSUZ010000001.1"/>
</dbReference>
<gene>
    <name evidence="3" type="ORF">J2S42_005753</name>
</gene>
<feature type="transmembrane region" description="Helical" evidence="2">
    <location>
        <begin position="235"/>
        <end position="256"/>
    </location>
</feature>
<protein>
    <submittedName>
        <fullName evidence="3">Uncharacterized protein</fullName>
    </submittedName>
</protein>
<feature type="transmembrane region" description="Helical" evidence="2">
    <location>
        <begin position="268"/>
        <end position="290"/>
    </location>
</feature>
<feature type="compositionally biased region" description="Pro residues" evidence="1">
    <location>
        <begin position="183"/>
        <end position="193"/>
    </location>
</feature>
<keyword evidence="2" id="KW-0812">Transmembrane</keyword>
<feature type="transmembrane region" description="Helical" evidence="2">
    <location>
        <begin position="302"/>
        <end position="323"/>
    </location>
</feature>
<evidence type="ECO:0000313" key="4">
    <source>
        <dbReference type="Proteomes" id="UP001240236"/>
    </source>
</evidence>
<evidence type="ECO:0000313" key="3">
    <source>
        <dbReference type="EMBL" id="MDQ0369084.1"/>
    </source>
</evidence>
<evidence type="ECO:0000256" key="2">
    <source>
        <dbReference type="SAM" id="Phobius"/>
    </source>
</evidence>